<dbReference type="RefSeq" id="XP_009833196.1">
    <property type="nucleotide sequence ID" value="XM_009834894.1"/>
</dbReference>
<dbReference type="SUPFAM" id="SSF50965">
    <property type="entry name" value="Galactose oxidase, central domain"/>
    <property type="match status" value="1"/>
</dbReference>
<reference evidence="2" key="1">
    <citation type="submission" date="2013-12" db="EMBL/GenBank/DDBJ databases">
        <title>The Genome Sequence of Aphanomyces astaci APO3.</title>
        <authorList>
            <consortium name="The Broad Institute Genomics Platform"/>
            <person name="Russ C."/>
            <person name="Tyler B."/>
            <person name="van West P."/>
            <person name="Dieguez-Uribeondo J."/>
            <person name="Young S.K."/>
            <person name="Zeng Q."/>
            <person name="Gargeya S."/>
            <person name="Fitzgerald M."/>
            <person name="Abouelleil A."/>
            <person name="Alvarado L."/>
            <person name="Chapman S.B."/>
            <person name="Gainer-Dewar J."/>
            <person name="Goldberg J."/>
            <person name="Griggs A."/>
            <person name="Gujja S."/>
            <person name="Hansen M."/>
            <person name="Howarth C."/>
            <person name="Imamovic A."/>
            <person name="Ireland A."/>
            <person name="Larimer J."/>
            <person name="McCowan C."/>
            <person name="Murphy C."/>
            <person name="Pearson M."/>
            <person name="Poon T.W."/>
            <person name="Priest M."/>
            <person name="Roberts A."/>
            <person name="Saif S."/>
            <person name="Shea T."/>
            <person name="Sykes S."/>
            <person name="Wortman J."/>
            <person name="Nusbaum C."/>
            <person name="Birren B."/>
        </authorList>
    </citation>
    <scope>NUCLEOTIDE SEQUENCE [LARGE SCALE GENOMIC DNA]</scope>
    <source>
        <strain evidence="2">APO3</strain>
    </source>
</reference>
<name>W4GEA7_APHAT</name>
<dbReference type="VEuPathDB" id="FungiDB:H257_08829"/>
<dbReference type="EMBL" id="KI913133">
    <property type="protein sequence ID" value="ETV77409.1"/>
    <property type="molecule type" value="Genomic_DNA"/>
</dbReference>
<dbReference type="SMART" id="SM00698">
    <property type="entry name" value="MORN"/>
    <property type="match status" value="9"/>
</dbReference>
<dbReference type="STRING" id="112090.W4GEA7"/>
<dbReference type="PANTHER" id="PTHR43215">
    <property type="entry name" value="RADIAL SPOKE HEAD 1 HOMOLOG"/>
    <property type="match status" value="1"/>
</dbReference>
<evidence type="ECO:0000313" key="2">
    <source>
        <dbReference type="EMBL" id="ETV77409.1"/>
    </source>
</evidence>
<dbReference type="SUPFAM" id="SSF117281">
    <property type="entry name" value="Kelch motif"/>
    <property type="match status" value="1"/>
</dbReference>
<dbReference type="PANTHER" id="PTHR43215:SF14">
    <property type="entry name" value="RADIAL SPOKE HEAD 1 HOMOLOG"/>
    <property type="match status" value="1"/>
</dbReference>
<gene>
    <name evidence="2" type="ORF">H257_08829</name>
</gene>
<dbReference type="AlphaFoldDB" id="W4GEA7"/>
<dbReference type="InterPro" id="IPR011043">
    <property type="entry name" value="Gal_Oxase/kelch_b-propeller"/>
</dbReference>
<dbReference type="Pfam" id="PF02493">
    <property type="entry name" value="MORN"/>
    <property type="match status" value="8"/>
</dbReference>
<evidence type="ECO:0000256" key="1">
    <source>
        <dbReference type="ARBA" id="ARBA00022737"/>
    </source>
</evidence>
<dbReference type="InterPro" id="IPR003409">
    <property type="entry name" value="MORN"/>
</dbReference>
<protein>
    <submittedName>
        <fullName evidence="2">Uncharacterized protein</fullName>
    </submittedName>
</protein>
<dbReference type="InterPro" id="IPR015915">
    <property type="entry name" value="Kelch-typ_b-propeller"/>
</dbReference>
<dbReference type="OrthoDB" id="418492at2759"/>
<dbReference type="Gene3D" id="2.20.110.10">
    <property type="entry name" value="Histone H3 K4-specific methyltransferase SET7/9 N-terminal domain"/>
    <property type="match status" value="2"/>
</dbReference>
<accession>W4GEA7</accession>
<dbReference type="Gene3D" id="2.120.10.80">
    <property type="entry name" value="Kelch-type beta propeller"/>
    <property type="match status" value="2"/>
</dbReference>
<keyword evidence="1" id="KW-0677">Repeat</keyword>
<organism evidence="2">
    <name type="scientific">Aphanomyces astaci</name>
    <name type="common">Crayfish plague agent</name>
    <dbReference type="NCBI Taxonomy" id="112090"/>
    <lineage>
        <taxon>Eukaryota</taxon>
        <taxon>Sar</taxon>
        <taxon>Stramenopiles</taxon>
        <taxon>Oomycota</taxon>
        <taxon>Saprolegniomycetes</taxon>
        <taxon>Saprolegniales</taxon>
        <taxon>Verrucalvaceae</taxon>
        <taxon>Aphanomyces</taxon>
    </lineage>
</organism>
<proteinExistence type="predicted"/>
<sequence>MTFFSNKQVCMWDGGYKSSRHEPASDATMGYSGATAAVLHDTTLVVGGRDQLGETLHEKSLVILFGLKQERILNDYDVMGTISRRIGHAVGALPSNAAWFVFGGELLADLDGGGGLFQPLGDLHRVTYANHVVRIERMQLKEGPTARSWHTLTTIRYRPPPDAPQALKGKQTTQPTIQVSELDDALLLLGGKDGGKDVWVFHYDKLPQPDDGDTTSDVEPTRAPKWSKLQTDGASPLPLAYHTCHALGEGTKVVVVGGVHLGEFVDTVSILDVLTGMWSTLAQSPSLQRSCHVMALVHVPTGIKSNTDDGKAAPDDHRISLLFPRCPVLPGPASNNNESTPPSAFRHGLDCFLIFGGITPDAIAPLDGFVVIDPIGGTVAQVDDGHLGIPSHMGHAIATSSDRRKLFVFGGTHASTHAWLDTMSCVDFWTYQHDPLPPPPLERIRTVEYPNGDVYLGELDAANLRHGLGRCDYATGDVYEGHWVEDAWAGDGRWESTGGDMYVGSFQGNERHGRGLWTCSPKAMNVSTITPTPRLIEISYDGPWERGLRHGSDGVVTYSNDAKLKGAWVDNVLQSSTIVIESYVDRDGKIVGLYEGAVDDSALHAPHGPGRFESQGYPKAGEMFSGSWMHGKRDGQGMCMAFDGTVYMGEWKNGKRNGIGTCDYAKTRDRYEGKWVGDVRCGLGTCTYAAGFVYEGQWALDKRHGTGRCTYKDGTFYEGQWENDEFCGDGALILPST</sequence>
<dbReference type="SUPFAM" id="SSF82185">
    <property type="entry name" value="Histone H3 K4-specific methyltransferase SET7/9 N-terminal domain"/>
    <property type="match status" value="2"/>
</dbReference>
<dbReference type="GeneID" id="20810825"/>